<evidence type="ECO:0000256" key="1">
    <source>
        <dbReference type="SAM" id="MobiDB-lite"/>
    </source>
</evidence>
<evidence type="ECO:0000313" key="3">
    <source>
        <dbReference type="Proteomes" id="UP000479190"/>
    </source>
</evidence>
<dbReference type="Proteomes" id="UP000479190">
    <property type="component" value="Unassembled WGS sequence"/>
</dbReference>
<feature type="region of interest" description="Disordered" evidence="1">
    <location>
        <begin position="337"/>
        <end position="366"/>
    </location>
</feature>
<proteinExistence type="predicted"/>
<organism evidence="2 3">
    <name type="scientific">Trichogramma brassicae</name>
    <dbReference type="NCBI Taxonomy" id="86971"/>
    <lineage>
        <taxon>Eukaryota</taxon>
        <taxon>Metazoa</taxon>
        <taxon>Ecdysozoa</taxon>
        <taxon>Arthropoda</taxon>
        <taxon>Hexapoda</taxon>
        <taxon>Insecta</taxon>
        <taxon>Pterygota</taxon>
        <taxon>Neoptera</taxon>
        <taxon>Endopterygota</taxon>
        <taxon>Hymenoptera</taxon>
        <taxon>Apocrita</taxon>
        <taxon>Proctotrupomorpha</taxon>
        <taxon>Chalcidoidea</taxon>
        <taxon>Trichogrammatidae</taxon>
        <taxon>Trichogramma</taxon>
    </lineage>
</organism>
<dbReference type="AlphaFoldDB" id="A0A6H5IRL6"/>
<evidence type="ECO:0000313" key="2">
    <source>
        <dbReference type="EMBL" id="CAB0038476.1"/>
    </source>
</evidence>
<feature type="compositionally biased region" description="Basic and acidic residues" evidence="1">
    <location>
        <begin position="337"/>
        <end position="357"/>
    </location>
</feature>
<reference evidence="2 3" key="1">
    <citation type="submission" date="2020-02" db="EMBL/GenBank/DDBJ databases">
        <authorList>
            <person name="Ferguson B K."/>
        </authorList>
    </citation>
    <scope>NUCLEOTIDE SEQUENCE [LARGE SCALE GENOMIC DNA]</scope>
</reference>
<name>A0A6H5IRL6_9HYME</name>
<keyword evidence="3" id="KW-1185">Reference proteome</keyword>
<accession>A0A6H5IRL6</accession>
<protein>
    <submittedName>
        <fullName evidence="2">Uncharacterized protein</fullName>
    </submittedName>
</protein>
<feature type="non-terminal residue" evidence="2">
    <location>
        <position position="1"/>
    </location>
</feature>
<sequence>ISSSGRRRYNRWNSNDGRTKKKICGKARSLVNSRYVESIYISGIICVHAPQEEGETHYATRECKFCREESFFALGVCHRRCCCYCYCRCCRRKPWRRLHECTKRRIVYSEARAEQKKEKIDEERVHIRFRATKLACKVVIVGLELVDSPSRAQRYLRRSSRAHQQQRAAHKETLDLSIFTRREDKRAEVRGRNIITARPSARVGNDKRTFNFCPSTTIYRYYTVPSDTNEFLVRQRSVARRRRAIQFPHESCGACDAETLALARVPRSFFDRGCRGPRPSRLYTANTHCTTTVQARTLHIFSTLNLFRIARRRVVCHDTYTHTGRVGYDIIDRRATENESSAKEKAAAVVRGPRDPRPISPRLPGK</sequence>
<gene>
    <name evidence="2" type="ORF">TBRA_LOCUS10257</name>
</gene>
<dbReference type="EMBL" id="CADCXV010000906">
    <property type="protein sequence ID" value="CAB0038476.1"/>
    <property type="molecule type" value="Genomic_DNA"/>
</dbReference>